<sequence length="69" mass="7973">MKCKKKVKRKNGKPNKPGEEKTPILVRRHSINDDRPNYSGDPEGFISTFQKKSQILTHHIQQLISDSED</sequence>
<name>A0ABR3LPG0_9TELE</name>
<organism evidence="2 3">
    <name type="scientific">Cirrhinus molitorella</name>
    <name type="common">mud carp</name>
    <dbReference type="NCBI Taxonomy" id="172907"/>
    <lineage>
        <taxon>Eukaryota</taxon>
        <taxon>Metazoa</taxon>
        <taxon>Chordata</taxon>
        <taxon>Craniata</taxon>
        <taxon>Vertebrata</taxon>
        <taxon>Euteleostomi</taxon>
        <taxon>Actinopterygii</taxon>
        <taxon>Neopterygii</taxon>
        <taxon>Teleostei</taxon>
        <taxon>Ostariophysi</taxon>
        <taxon>Cypriniformes</taxon>
        <taxon>Cyprinidae</taxon>
        <taxon>Labeoninae</taxon>
        <taxon>Labeonini</taxon>
        <taxon>Cirrhinus</taxon>
    </lineage>
</organism>
<evidence type="ECO:0000313" key="2">
    <source>
        <dbReference type="EMBL" id="KAL1253512.1"/>
    </source>
</evidence>
<accession>A0ABR3LPG0</accession>
<dbReference type="EMBL" id="JAYMGO010000021">
    <property type="protein sequence ID" value="KAL1253512.1"/>
    <property type="molecule type" value="Genomic_DNA"/>
</dbReference>
<gene>
    <name evidence="2" type="ORF">QQF64_018205</name>
</gene>
<protein>
    <submittedName>
        <fullName evidence="2">Uncharacterized protein</fullName>
    </submittedName>
</protein>
<feature type="region of interest" description="Disordered" evidence="1">
    <location>
        <begin position="1"/>
        <end position="38"/>
    </location>
</feature>
<keyword evidence="3" id="KW-1185">Reference proteome</keyword>
<comment type="caution">
    <text evidence="2">The sequence shown here is derived from an EMBL/GenBank/DDBJ whole genome shotgun (WGS) entry which is preliminary data.</text>
</comment>
<proteinExistence type="predicted"/>
<dbReference type="Proteomes" id="UP001558613">
    <property type="component" value="Unassembled WGS sequence"/>
</dbReference>
<evidence type="ECO:0000313" key="3">
    <source>
        <dbReference type="Proteomes" id="UP001558613"/>
    </source>
</evidence>
<reference evidence="2 3" key="1">
    <citation type="submission" date="2023-09" db="EMBL/GenBank/DDBJ databases">
        <authorList>
            <person name="Wang M."/>
        </authorList>
    </citation>
    <scope>NUCLEOTIDE SEQUENCE [LARGE SCALE GENOMIC DNA]</scope>
    <source>
        <strain evidence="2">GT-2023</strain>
        <tissue evidence="2">Liver</tissue>
    </source>
</reference>
<feature type="compositionally biased region" description="Basic residues" evidence="1">
    <location>
        <begin position="1"/>
        <end position="13"/>
    </location>
</feature>
<evidence type="ECO:0000256" key="1">
    <source>
        <dbReference type="SAM" id="MobiDB-lite"/>
    </source>
</evidence>